<dbReference type="EMBL" id="JAVDVY010000004">
    <property type="protein sequence ID" value="MDR7136240.1"/>
    <property type="molecule type" value="Genomic_DNA"/>
</dbReference>
<name>A0ABU1WFW1_9GAMM</name>
<feature type="compositionally biased region" description="Polar residues" evidence="1">
    <location>
        <begin position="23"/>
        <end position="37"/>
    </location>
</feature>
<sequence length="37" mass="3723">MADAQGATGEFNEPAKGSDVGSLGSTNLHCESLKQAT</sequence>
<accession>A0ABU1WFW1</accession>
<organism evidence="2 3">
    <name type="scientific">Lysobacter niastensis</name>
    <dbReference type="NCBI Taxonomy" id="380629"/>
    <lineage>
        <taxon>Bacteria</taxon>
        <taxon>Pseudomonadati</taxon>
        <taxon>Pseudomonadota</taxon>
        <taxon>Gammaproteobacteria</taxon>
        <taxon>Lysobacterales</taxon>
        <taxon>Lysobacteraceae</taxon>
        <taxon>Lysobacter</taxon>
    </lineage>
</organism>
<keyword evidence="3" id="KW-1185">Reference proteome</keyword>
<dbReference type="Proteomes" id="UP001251524">
    <property type="component" value="Unassembled WGS sequence"/>
</dbReference>
<reference evidence="2 3" key="1">
    <citation type="submission" date="2023-07" db="EMBL/GenBank/DDBJ databases">
        <title>Sorghum-associated microbial communities from plants grown in Nebraska, USA.</title>
        <authorList>
            <person name="Schachtman D."/>
        </authorList>
    </citation>
    <scope>NUCLEOTIDE SEQUENCE [LARGE SCALE GENOMIC DNA]</scope>
    <source>
        <strain evidence="2 3">BE198</strain>
    </source>
</reference>
<evidence type="ECO:0000313" key="2">
    <source>
        <dbReference type="EMBL" id="MDR7136240.1"/>
    </source>
</evidence>
<comment type="caution">
    <text evidence="2">The sequence shown here is derived from an EMBL/GenBank/DDBJ whole genome shotgun (WGS) entry which is preliminary data.</text>
</comment>
<gene>
    <name evidence="2" type="ORF">J2X06_003466</name>
</gene>
<evidence type="ECO:0000313" key="3">
    <source>
        <dbReference type="Proteomes" id="UP001251524"/>
    </source>
</evidence>
<protein>
    <submittedName>
        <fullName evidence="2">Uncharacterized protein</fullName>
    </submittedName>
</protein>
<evidence type="ECO:0000256" key="1">
    <source>
        <dbReference type="SAM" id="MobiDB-lite"/>
    </source>
</evidence>
<feature type="region of interest" description="Disordered" evidence="1">
    <location>
        <begin position="1"/>
        <end position="37"/>
    </location>
</feature>
<proteinExistence type="predicted"/>